<accession>A0A0B6CQT5</accession>
<dbReference type="Proteomes" id="UP000031830">
    <property type="component" value="Chromosome"/>
</dbReference>
<dbReference type="STRING" id="28110.KU46_823"/>
<sequence length="438" mass="50203">MKKNYFIIAAISVFIVVFFLLLNYLQPMRADDFGRANTDTLAKGLIIMVHSIQADYFTWTGRVSAQALIYFLMSKTYITLSLFIVNMINSIAFYVFMLLTFKIITYDRGRILSKDFVIYSFFFVFVFYQTGFMANILWKTGAIQYFWGLTLLTVLYYFSIVKNKNSMLLGLFIGSIIGLYNEIFVCVSILLCLAYFFERVLTKKVINDTLVAFFVACGVGGVVLITAPGNYARLDHLSSGVQSSLLQNVTRLISELIFTPQYTLILLIMIVIFLMFVYTNKNFKKISVAIYSTALILSLFVLVPVAKSYDLNQRVLLIYYAIFFMAAYMQIYSHSGLFATQLYATLKKLSTIFVLLLIVQLYLIFSMSLFFYDFEQKRNVLVEQYQHSGVTDPTLPCIVDYISPTVFIDDITPNKDLYNNQAYADFYGFKSVACKTVG</sequence>
<dbReference type="EMBL" id="CP009440">
    <property type="protein sequence ID" value="AJI52834.1"/>
    <property type="molecule type" value="Genomic_DNA"/>
</dbReference>
<dbReference type="OrthoDB" id="5605702at2"/>
<evidence type="ECO:0000313" key="2">
    <source>
        <dbReference type="EMBL" id="AJI52834.1"/>
    </source>
</evidence>
<feature type="transmembrane region" description="Helical" evidence="1">
    <location>
        <begin position="168"/>
        <end position="197"/>
    </location>
</feature>
<name>A0A0B6CQT5_9GAMM</name>
<evidence type="ECO:0000256" key="1">
    <source>
        <dbReference type="SAM" id="Phobius"/>
    </source>
</evidence>
<feature type="transmembrane region" description="Helical" evidence="1">
    <location>
        <begin position="5"/>
        <end position="25"/>
    </location>
</feature>
<reference evidence="2 3" key="1">
    <citation type="journal article" date="2015" name="Genome Announc.">
        <title>Genome sequencing of 18 francisella strains to aid in assay development and testing.</title>
        <authorList>
            <person name="Johnson S.L."/>
            <person name="Daligault H.E."/>
            <person name="Davenport K.W."/>
            <person name="Coyne S.R."/>
            <person name="Frey K.G."/>
            <person name="Koroleva G.I."/>
            <person name="Broomall S.M."/>
            <person name="Bishop-Lilly K.A."/>
            <person name="Bruce D.C."/>
            <person name="Chertkov O."/>
            <person name="Freitas T."/>
            <person name="Jaissle J."/>
            <person name="Ladner J.T."/>
            <person name="Rosenzweig C.N."/>
            <person name="Gibbons H.S."/>
            <person name="Palacios G.F."/>
            <person name="Redden C.L."/>
            <person name="Xu Y."/>
            <person name="Minogue T.D."/>
            <person name="Chain P.S."/>
        </authorList>
    </citation>
    <scope>NUCLEOTIDE SEQUENCE [LARGE SCALE GENOMIC DNA]</scope>
    <source>
        <strain evidence="2 3">GA01-2794</strain>
    </source>
</reference>
<gene>
    <name evidence="2" type="ORF">LA55_297</name>
</gene>
<keyword evidence="1" id="KW-0812">Transmembrane</keyword>
<feature type="transmembrane region" description="Helical" evidence="1">
    <location>
        <begin position="116"/>
        <end position="138"/>
    </location>
</feature>
<keyword evidence="1" id="KW-1133">Transmembrane helix</keyword>
<organism evidence="2 3">
    <name type="scientific">Francisella philomiragia</name>
    <dbReference type="NCBI Taxonomy" id="28110"/>
    <lineage>
        <taxon>Bacteria</taxon>
        <taxon>Pseudomonadati</taxon>
        <taxon>Pseudomonadota</taxon>
        <taxon>Gammaproteobacteria</taxon>
        <taxon>Thiotrichales</taxon>
        <taxon>Francisellaceae</taxon>
        <taxon>Francisella</taxon>
    </lineage>
</organism>
<dbReference type="AlphaFoldDB" id="A0A0B6CQT5"/>
<dbReference type="InterPro" id="IPR045691">
    <property type="entry name" value="DUF6056"/>
</dbReference>
<feature type="transmembrane region" description="Helical" evidence="1">
    <location>
        <begin position="288"/>
        <end position="306"/>
    </location>
</feature>
<feature type="transmembrane region" description="Helical" evidence="1">
    <location>
        <begin position="352"/>
        <end position="372"/>
    </location>
</feature>
<feature type="transmembrane region" description="Helical" evidence="1">
    <location>
        <begin position="77"/>
        <end position="104"/>
    </location>
</feature>
<proteinExistence type="predicted"/>
<dbReference type="Pfam" id="PF19528">
    <property type="entry name" value="DUF6056"/>
    <property type="match status" value="1"/>
</dbReference>
<keyword evidence="1" id="KW-0472">Membrane</keyword>
<evidence type="ECO:0000313" key="3">
    <source>
        <dbReference type="Proteomes" id="UP000031830"/>
    </source>
</evidence>
<dbReference type="KEGG" id="fpz:LA55_297"/>
<dbReference type="RefSeq" id="WP_044525572.1">
    <property type="nucleotide sequence ID" value="NZ_CP009440.1"/>
</dbReference>
<feature type="transmembrane region" description="Helical" evidence="1">
    <location>
        <begin position="315"/>
        <end position="332"/>
    </location>
</feature>
<protein>
    <submittedName>
        <fullName evidence="2">Putative membrane protein</fullName>
    </submittedName>
</protein>
<feature type="transmembrane region" description="Helical" evidence="1">
    <location>
        <begin position="252"/>
        <end position="276"/>
    </location>
</feature>
<feature type="transmembrane region" description="Helical" evidence="1">
    <location>
        <begin position="144"/>
        <end position="161"/>
    </location>
</feature>
<feature type="transmembrane region" description="Helical" evidence="1">
    <location>
        <begin position="209"/>
        <end position="231"/>
    </location>
</feature>